<dbReference type="SMART" id="SM00984">
    <property type="entry name" value="UDPG_MGDP_dh_C"/>
    <property type="match status" value="1"/>
</dbReference>
<evidence type="ECO:0000256" key="7">
    <source>
        <dbReference type="PIRNR" id="PIRNR000124"/>
    </source>
</evidence>
<dbReference type="AlphaFoldDB" id="A0ABD5X7G7"/>
<dbReference type="PANTHER" id="PTHR43491">
    <property type="entry name" value="UDP-N-ACETYL-D-MANNOSAMINE DEHYDROGENASE"/>
    <property type="match status" value="1"/>
</dbReference>
<keyword evidence="3" id="KW-0560">Oxidoreductase</keyword>
<accession>A0ABD5X7G7</accession>
<evidence type="ECO:0000256" key="4">
    <source>
        <dbReference type="ARBA" id="ARBA00023027"/>
    </source>
</evidence>
<proteinExistence type="inferred from homology"/>
<evidence type="ECO:0000256" key="6">
    <source>
        <dbReference type="ARBA" id="ARBA00049130"/>
    </source>
</evidence>
<dbReference type="Pfam" id="PF03720">
    <property type="entry name" value="UDPG_MGDP_dh_C"/>
    <property type="match status" value="1"/>
</dbReference>
<dbReference type="InterPro" id="IPR008927">
    <property type="entry name" value="6-PGluconate_DH-like_C_sf"/>
</dbReference>
<dbReference type="InterPro" id="IPR036220">
    <property type="entry name" value="UDP-Glc/GDP-Man_DH_C_sf"/>
</dbReference>
<dbReference type="PANTHER" id="PTHR43491:SF1">
    <property type="entry name" value="UDP-N-ACETYL-D-MANNOSAMINE DEHYDROGENASE"/>
    <property type="match status" value="1"/>
</dbReference>
<dbReference type="PIRSF" id="PIRSF500136">
    <property type="entry name" value="UDP_ManNAc_DH"/>
    <property type="match status" value="1"/>
</dbReference>
<sequence length="425" mass="46458">MNKTNTERVGVVGLGYIGLPLALSMIDAGYDVVGVDINDGRISQLDDGKSYVTDVSNERIRTALERGFTPTTDYEDLDEVTGVAVCVPTPLRKTGSPNMSYVVDAVERLAAVVREGTTIITESTVYPGATSELVVPAFEDAGFVVGEDIFLAFSPERIDPGNEEYAPHEIPKVLGGVTDECGNRAEALYTPVFDEIIRVNSATEAELVKLLENTFRAVNIGLINELAQVAYELDVDIWSAIDAASTKPFGFMPFYPGPGLGGHCIPVDPTFLSWKANQQDLETRFIDLADRINREMPEHVVHRVTKLVNDNSIALPDARVLIVGAAYKPDVSDTRESPAHDVIQLLEERGTDVVYHDPHVPEFETDGRTYESVSLTPDTLKTCDIAVILTNHDAVEIGDIIESAPLVFDTRNATRGDQKSTIHRL</sequence>
<evidence type="ECO:0000256" key="1">
    <source>
        <dbReference type="ARBA" id="ARBA00012935"/>
    </source>
</evidence>
<dbReference type="InterPro" id="IPR028359">
    <property type="entry name" value="UDP_ManNAc/GlcNAc_DH"/>
</dbReference>
<dbReference type="InterPro" id="IPR036291">
    <property type="entry name" value="NAD(P)-bd_dom_sf"/>
</dbReference>
<dbReference type="PIRSF" id="PIRSF000124">
    <property type="entry name" value="UDPglc_GDPman_dh"/>
    <property type="match status" value="1"/>
</dbReference>
<dbReference type="GO" id="GO:0089714">
    <property type="term" value="F:UDP-N-acetyl-D-mannosamine dehydrogenase activity"/>
    <property type="evidence" value="ECO:0007669"/>
    <property type="project" value="UniProtKB-EC"/>
</dbReference>
<dbReference type="InterPro" id="IPR001732">
    <property type="entry name" value="UDP-Glc/GDP-Man_DH_N"/>
</dbReference>
<protein>
    <recommendedName>
        <fullName evidence="2">UDP-N-acetyl-D-mannosamine dehydrogenase</fullName>
        <ecNumber evidence="1">1.1.1.336</ecNumber>
    </recommendedName>
    <alternativeName>
        <fullName evidence="5">UDP-ManNAc 6-dehydrogenase</fullName>
    </alternativeName>
</protein>
<dbReference type="InterPro" id="IPR017476">
    <property type="entry name" value="UDP-Glc/GDP-Man"/>
</dbReference>
<comment type="catalytic activity">
    <reaction evidence="6">
        <text>UDP-N-acetyl-alpha-D-mannosamine + 2 NAD(+) + H2O = UDP-N-acetyl-alpha-D-mannosaminouronate + 2 NADH + 3 H(+)</text>
        <dbReference type="Rhea" id="RHEA:25780"/>
        <dbReference type="ChEBI" id="CHEBI:15377"/>
        <dbReference type="ChEBI" id="CHEBI:15378"/>
        <dbReference type="ChEBI" id="CHEBI:57540"/>
        <dbReference type="ChEBI" id="CHEBI:57945"/>
        <dbReference type="ChEBI" id="CHEBI:68623"/>
        <dbReference type="ChEBI" id="CHEBI:70731"/>
        <dbReference type="EC" id="1.1.1.336"/>
    </reaction>
</comment>
<dbReference type="Pfam" id="PF00984">
    <property type="entry name" value="UDPG_MGDP_dh"/>
    <property type="match status" value="1"/>
</dbReference>
<evidence type="ECO:0000256" key="5">
    <source>
        <dbReference type="ARBA" id="ARBA00030172"/>
    </source>
</evidence>
<evidence type="ECO:0000256" key="3">
    <source>
        <dbReference type="ARBA" id="ARBA00023002"/>
    </source>
</evidence>
<evidence type="ECO:0000259" key="8">
    <source>
        <dbReference type="SMART" id="SM00984"/>
    </source>
</evidence>
<organism evidence="9 10">
    <name type="scientific">Halovenus rubra</name>
    <dbReference type="NCBI Taxonomy" id="869890"/>
    <lineage>
        <taxon>Archaea</taxon>
        <taxon>Methanobacteriati</taxon>
        <taxon>Methanobacteriota</taxon>
        <taxon>Stenosarchaea group</taxon>
        <taxon>Halobacteria</taxon>
        <taxon>Halobacteriales</taxon>
        <taxon>Haloarculaceae</taxon>
        <taxon>Halovenus</taxon>
    </lineage>
</organism>
<evidence type="ECO:0000313" key="10">
    <source>
        <dbReference type="Proteomes" id="UP001596414"/>
    </source>
</evidence>
<dbReference type="Gene3D" id="3.40.50.720">
    <property type="entry name" value="NAD(P)-binding Rossmann-like Domain"/>
    <property type="match status" value="2"/>
</dbReference>
<dbReference type="NCBIfam" id="TIGR03026">
    <property type="entry name" value="NDP-sugDHase"/>
    <property type="match status" value="1"/>
</dbReference>
<name>A0ABD5X7G7_9EURY</name>
<gene>
    <name evidence="9" type="ORF">ACFQJ7_03605</name>
</gene>
<dbReference type="Pfam" id="PF03721">
    <property type="entry name" value="UDPG_MGDP_dh_N"/>
    <property type="match status" value="1"/>
</dbReference>
<keyword evidence="4" id="KW-0520">NAD</keyword>
<comment type="similarity">
    <text evidence="7">Belongs to the UDP-glucose/GDP-mannose dehydrogenase family.</text>
</comment>
<evidence type="ECO:0000256" key="2">
    <source>
        <dbReference type="ARBA" id="ARBA00016796"/>
    </source>
</evidence>
<dbReference type="RefSeq" id="WP_267636126.1">
    <property type="nucleotide sequence ID" value="NZ_JAODIY010000004.1"/>
</dbReference>
<dbReference type="Proteomes" id="UP001596414">
    <property type="component" value="Unassembled WGS sequence"/>
</dbReference>
<dbReference type="SUPFAM" id="SSF52413">
    <property type="entry name" value="UDP-glucose/GDP-mannose dehydrogenase C-terminal domain"/>
    <property type="match status" value="1"/>
</dbReference>
<comment type="caution">
    <text evidence="9">The sequence shown here is derived from an EMBL/GenBank/DDBJ whole genome shotgun (WGS) entry which is preliminary data.</text>
</comment>
<reference evidence="9 10" key="1">
    <citation type="journal article" date="2014" name="Int. J. Syst. Evol. Microbiol.">
        <title>Complete genome sequence of Corynebacterium casei LMG S-19264T (=DSM 44701T), isolated from a smear-ripened cheese.</title>
        <authorList>
            <consortium name="US DOE Joint Genome Institute (JGI-PGF)"/>
            <person name="Walter F."/>
            <person name="Albersmeier A."/>
            <person name="Kalinowski J."/>
            <person name="Ruckert C."/>
        </authorList>
    </citation>
    <scope>NUCLEOTIDE SEQUENCE [LARGE SCALE GENOMIC DNA]</scope>
    <source>
        <strain evidence="9 10">CGMCC 4.7215</strain>
    </source>
</reference>
<dbReference type="EC" id="1.1.1.336" evidence="1"/>
<dbReference type="EMBL" id="JBHSZQ010000004">
    <property type="protein sequence ID" value="MFC7125125.1"/>
    <property type="molecule type" value="Genomic_DNA"/>
</dbReference>
<dbReference type="InterPro" id="IPR014026">
    <property type="entry name" value="UDP-Glc/GDP-Man_DH_dimer"/>
</dbReference>
<feature type="domain" description="UDP-glucose/GDP-mannose dehydrogenase C-terminal" evidence="8">
    <location>
        <begin position="321"/>
        <end position="416"/>
    </location>
</feature>
<evidence type="ECO:0000313" key="9">
    <source>
        <dbReference type="EMBL" id="MFC7125125.1"/>
    </source>
</evidence>
<dbReference type="InterPro" id="IPR014027">
    <property type="entry name" value="UDP-Glc/GDP-Man_DH_C"/>
</dbReference>
<dbReference type="SUPFAM" id="SSF51735">
    <property type="entry name" value="NAD(P)-binding Rossmann-fold domains"/>
    <property type="match status" value="1"/>
</dbReference>
<dbReference type="SUPFAM" id="SSF48179">
    <property type="entry name" value="6-phosphogluconate dehydrogenase C-terminal domain-like"/>
    <property type="match status" value="1"/>
</dbReference>